<dbReference type="GO" id="GO:0005524">
    <property type="term" value="F:ATP binding"/>
    <property type="evidence" value="ECO:0007669"/>
    <property type="project" value="UniProtKB-KW"/>
</dbReference>
<dbReference type="EMBL" id="MLJW01000330">
    <property type="protein sequence ID" value="OIQ89446.1"/>
    <property type="molecule type" value="Genomic_DNA"/>
</dbReference>
<dbReference type="SUPFAM" id="SSF55785">
    <property type="entry name" value="PYP-like sensor domain (PAS domain)"/>
    <property type="match status" value="4"/>
</dbReference>
<dbReference type="InterPro" id="IPR036890">
    <property type="entry name" value="HATPase_C_sf"/>
</dbReference>
<feature type="coiled-coil region" evidence="7">
    <location>
        <begin position="393"/>
        <end position="420"/>
    </location>
</feature>
<dbReference type="PROSITE" id="PS50109">
    <property type="entry name" value="HIS_KIN"/>
    <property type="match status" value="1"/>
</dbReference>
<keyword evidence="4 12" id="KW-0418">Kinase</keyword>
<keyword evidence="2 12" id="KW-0808">Transferase</keyword>
<dbReference type="CDD" id="cd00130">
    <property type="entry name" value="PAS"/>
    <property type="match status" value="3"/>
</dbReference>
<feature type="region of interest" description="Disordered" evidence="8">
    <location>
        <begin position="474"/>
        <end position="501"/>
    </location>
</feature>
<keyword evidence="5" id="KW-0067">ATP-binding</keyword>
<evidence type="ECO:0000256" key="6">
    <source>
        <dbReference type="ARBA" id="ARBA00023012"/>
    </source>
</evidence>
<dbReference type="Pfam" id="PF12860">
    <property type="entry name" value="PAS_7"/>
    <property type="match status" value="1"/>
</dbReference>
<dbReference type="PANTHER" id="PTHR43065">
    <property type="entry name" value="SENSOR HISTIDINE KINASE"/>
    <property type="match status" value="1"/>
</dbReference>
<dbReference type="InterPro" id="IPR003661">
    <property type="entry name" value="HisK_dim/P_dom"/>
</dbReference>
<evidence type="ECO:0000256" key="7">
    <source>
        <dbReference type="SAM" id="Coils"/>
    </source>
</evidence>
<protein>
    <submittedName>
        <fullName evidence="12">Sensor histidine kinase TmoS</fullName>
        <ecNumber evidence="12">2.7.13.3</ecNumber>
    </submittedName>
</protein>
<dbReference type="SMART" id="SM00086">
    <property type="entry name" value="PAC"/>
    <property type="match status" value="3"/>
</dbReference>
<dbReference type="InterPro" id="IPR004358">
    <property type="entry name" value="Sig_transdc_His_kin-like_C"/>
</dbReference>
<dbReference type="Gene3D" id="1.10.287.130">
    <property type="match status" value="1"/>
</dbReference>
<evidence type="ECO:0000259" key="9">
    <source>
        <dbReference type="PROSITE" id="PS50109"/>
    </source>
</evidence>
<dbReference type="InterPro" id="IPR005467">
    <property type="entry name" value="His_kinase_dom"/>
</dbReference>
<dbReference type="Pfam" id="PF00989">
    <property type="entry name" value="PAS"/>
    <property type="match status" value="2"/>
</dbReference>
<evidence type="ECO:0000256" key="4">
    <source>
        <dbReference type="ARBA" id="ARBA00022777"/>
    </source>
</evidence>
<dbReference type="SMART" id="SM00091">
    <property type="entry name" value="PAS"/>
    <property type="match status" value="4"/>
</dbReference>
<dbReference type="InterPro" id="IPR001610">
    <property type="entry name" value="PAC"/>
</dbReference>
<dbReference type="PRINTS" id="PR00344">
    <property type="entry name" value="BCTRLSENSOR"/>
</dbReference>
<feature type="domain" description="PAS" evidence="10">
    <location>
        <begin position="280"/>
        <end position="326"/>
    </location>
</feature>
<dbReference type="SUPFAM" id="SSF55874">
    <property type="entry name" value="ATPase domain of HSP90 chaperone/DNA topoisomerase II/histidine kinase"/>
    <property type="match status" value="1"/>
</dbReference>
<evidence type="ECO:0000256" key="2">
    <source>
        <dbReference type="ARBA" id="ARBA00022679"/>
    </source>
</evidence>
<dbReference type="Pfam" id="PF02518">
    <property type="entry name" value="HATPase_c"/>
    <property type="match status" value="1"/>
</dbReference>
<keyword evidence="3" id="KW-0547">Nucleotide-binding</keyword>
<accession>A0A1J5R0H1</accession>
<feature type="domain" description="PAC" evidence="11">
    <location>
        <begin position="351"/>
        <end position="402"/>
    </location>
</feature>
<evidence type="ECO:0000256" key="5">
    <source>
        <dbReference type="ARBA" id="ARBA00022840"/>
    </source>
</evidence>
<keyword evidence="6" id="KW-0902">Two-component regulatory system</keyword>
<keyword evidence="7" id="KW-0175">Coiled coil</keyword>
<evidence type="ECO:0000259" key="10">
    <source>
        <dbReference type="PROSITE" id="PS50112"/>
    </source>
</evidence>
<dbReference type="EC" id="2.7.13.3" evidence="12"/>
<dbReference type="PANTHER" id="PTHR43065:SF50">
    <property type="entry name" value="HISTIDINE KINASE"/>
    <property type="match status" value="1"/>
</dbReference>
<proteinExistence type="predicted"/>
<sequence length="834" mass="90865">MIKSPFLLSTGMFTPSSCQDCETPAETWVDLTALASDWLWETDAEGLYRYVSPCVAEKLGCPPQDLIGRSRLDLDAGNPRNAGLAGHLHLVERRQPFRDFVCVLSVPGRGAQVVRFNGVPVFDGGGVFQGYQGLAANITRQIEAEERAQNAERRLMDALESISDGFALYDAEDRLLLCNRHYRQMFPCADGVILVGRTFSDIVRAVARQGGYHYSGPELETFVARRLAEHIRANGQPVLHHLAADRWSMTREFRTRNGGVVTVRTDVSEITRSREELSRLQKTYERLLASAGQGIFGIDADEIITYANPMAGTLLGFSREDLVGMNYHELMSDAATACPLPALPALPNRQSALEGRFLRADGSAFYAEAVLTPLIEDGRPQGAVLVFHDVSLRKRYEEGIANHQRELEKLVEERTSTLSREIDQRARTEEALRKSTGRLIGIASTLVEGVLLTDLNGHILFANRSAQRLLGDENRPLAGTDLDESMRIEDSGSPRSFADGPLQRTADGGEAAIIEDAVFVTADGRRLSMAYAAAPLEEEGKRRGVVISFRSIETLKQAQFEALQASRLASVGQLAAGIAHEINTPIQYVGDNLRFISDSLTSIAETLDRLRTLVNGEAAPPALRADVERLFADNDLGYLLEELPQAAAQSLDGVAHVAHIVRSMKDFSHPGGAGKVSTDINHAIDSTITVSRNEWKHQAEIETVLAPDLPHIACLPAEINQVLLNLITNAAHAIESEKSGTLGRITISTRAIEDGIEIRVADNGPGVPAAIRDKIFDPFFTTKPVGKGTGQGLSICLDVIAHKHGGKLFLEDVTPKGASFVIQLPFSQPGVPNG</sequence>
<dbReference type="InterPro" id="IPR000700">
    <property type="entry name" value="PAS-assoc_C"/>
</dbReference>
<reference evidence="12" key="1">
    <citation type="submission" date="2016-10" db="EMBL/GenBank/DDBJ databases">
        <title>Sequence of Gallionella enrichment culture.</title>
        <authorList>
            <person name="Poehlein A."/>
            <person name="Muehling M."/>
            <person name="Daniel R."/>
        </authorList>
    </citation>
    <scope>NUCLEOTIDE SEQUENCE</scope>
</reference>
<evidence type="ECO:0000313" key="12">
    <source>
        <dbReference type="EMBL" id="OIQ89446.1"/>
    </source>
</evidence>
<dbReference type="SMART" id="SM00387">
    <property type="entry name" value="HATPase_c"/>
    <property type="match status" value="1"/>
</dbReference>
<dbReference type="InterPro" id="IPR000014">
    <property type="entry name" value="PAS"/>
</dbReference>
<evidence type="ECO:0000256" key="8">
    <source>
        <dbReference type="SAM" id="MobiDB-lite"/>
    </source>
</evidence>
<evidence type="ECO:0000256" key="1">
    <source>
        <dbReference type="ARBA" id="ARBA00022553"/>
    </source>
</evidence>
<comment type="caution">
    <text evidence="12">The sequence shown here is derived from an EMBL/GenBank/DDBJ whole genome shotgun (WGS) entry which is preliminary data.</text>
</comment>
<dbReference type="CDD" id="cd00082">
    <property type="entry name" value="HisKA"/>
    <property type="match status" value="1"/>
</dbReference>
<dbReference type="NCBIfam" id="TIGR00229">
    <property type="entry name" value="sensory_box"/>
    <property type="match status" value="2"/>
</dbReference>
<dbReference type="Gene3D" id="3.30.565.10">
    <property type="entry name" value="Histidine kinase-like ATPase, C-terminal domain"/>
    <property type="match status" value="1"/>
</dbReference>
<dbReference type="AlphaFoldDB" id="A0A1J5R0H1"/>
<dbReference type="InterPro" id="IPR003594">
    <property type="entry name" value="HATPase_dom"/>
</dbReference>
<dbReference type="Gene3D" id="3.30.450.20">
    <property type="entry name" value="PAS domain"/>
    <property type="match status" value="4"/>
</dbReference>
<feature type="domain" description="Histidine kinase" evidence="9">
    <location>
        <begin position="577"/>
        <end position="828"/>
    </location>
</feature>
<name>A0A1J5R0H1_9ZZZZ</name>
<keyword evidence="1" id="KW-0597">Phosphoprotein</keyword>
<gene>
    <name evidence="12" type="primary">tmoS_6</name>
    <name evidence="12" type="ORF">GALL_286660</name>
</gene>
<dbReference type="InterPro" id="IPR035965">
    <property type="entry name" value="PAS-like_dom_sf"/>
</dbReference>
<dbReference type="InterPro" id="IPR013767">
    <property type="entry name" value="PAS_fold"/>
</dbReference>
<evidence type="ECO:0000256" key="3">
    <source>
        <dbReference type="ARBA" id="ARBA00022741"/>
    </source>
</evidence>
<dbReference type="PROSITE" id="PS50113">
    <property type="entry name" value="PAC"/>
    <property type="match status" value="1"/>
</dbReference>
<dbReference type="GO" id="GO:0000155">
    <property type="term" value="F:phosphorelay sensor kinase activity"/>
    <property type="evidence" value="ECO:0007669"/>
    <property type="project" value="InterPro"/>
</dbReference>
<organism evidence="12">
    <name type="scientific">mine drainage metagenome</name>
    <dbReference type="NCBI Taxonomy" id="410659"/>
    <lineage>
        <taxon>unclassified sequences</taxon>
        <taxon>metagenomes</taxon>
        <taxon>ecological metagenomes</taxon>
    </lineage>
</organism>
<feature type="domain" description="PAS" evidence="10">
    <location>
        <begin position="435"/>
        <end position="509"/>
    </location>
</feature>
<dbReference type="GO" id="GO:0006355">
    <property type="term" value="P:regulation of DNA-templated transcription"/>
    <property type="evidence" value="ECO:0007669"/>
    <property type="project" value="InterPro"/>
</dbReference>
<dbReference type="PROSITE" id="PS50112">
    <property type="entry name" value="PAS"/>
    <property type="match status" value="2"/>
</dbReference>
<evidence type="ECO:0000259" key="11">
    <source>
        <dbReference type="PROSITE" id="PS50113"/>
    </source>
</evidence>